<sequence>MNMNRIKELRQKEKISLAKLSQTLKDGYSINASPQTLMRYEKEETQPKLDIFKAIADYFKVDVAYLQGIQKYRNSDARQLEMANLENKLIDQNNDIDYGDFIKRLNEIGIDSEREILEETLDNIPKTFQISDNAFDDMPDRQKLKLTYALQEIILQLLTTPNALDLKGKAKEKYVENALDKLLIFISREL</sequence>
<reference evidence="2 3" key="1">
    <citation type="submission" date="2009-04" db="EMBL/GenBank/DDBJ databases">
        <authorList>
            <person name="Qin X."/>
            <person name="Bachman B."/>
            <person name="Battles P."/>
            <person name="Bell A."/>
            <person name="Bess C."/>
            <person name="Bickham C."/>
            <person name="Chaboub L."/>
            <person name="Chen D."/>
            <person name="Coyle M."/>
            <person name="Deiros D.R."/>
            <person name="Dinh H."/>
            <person name="Forbes L."/>
            <person name="Fowler G."/>
            <person name="Francisco L."/>
            <person name="Fu Q."/>
            <person name="Gubbala S."/>
            <person name="Hale W."/>
            <person name="Han Y."/>
            <person name="Hemphill L."/>
            <person name="Highlander S.K."/>
            <person name="Hirani K."/>
            <person name="Hogues M."/>
            <person name="Jackson L."/>
            <person name="Jakkamsetti A."/>
            <person name="Javaid M."/>
            <person name="Jiang H."/>
            <person name="Korchina V."/>
            <person name="Kovar C."/>
            <person name="Lara F."/>
            <person name="Lee S."/>
            <person name="Mata R."/>
            <person name="Mathew T."/>
            <person name="Moen C."/>
            <person name="Morales K."/>
            <person name="Munidasa M."/>
            <person name="Nazareth L."/>
            <person name="Ngo R."/>
            <person name="Nguyen L."/>
            <person name="Okwuonu G."/>
            <person name="Ongeri F."/>
            <person name="Patil S."/>
            <person name="Petrosino J."/>
            <person name="Pham C."/>
            <person name="Pham P."/>
            <person name="Pu L.-L."/>
            <person name="Puazo M."/>
            <person name="Raj R."/>
            <person name="Reid J."/>
            <person name="Rouhana J."/>
            <person name="Saada N."/>
            <person name="Shang Y."/>
            <person name="Simmons D."/>
            <person name="Thornton R."/>
            <person name="Warren J."/>
            <person name="Weissenberger G."/>
            <person name="Zhang J."/>
            <person name="Zhang L."/>
            <person name="Zhou C."/>
            <person name="Zhu D."/>
            <person name="Muzny D."/>
            <person name="Worley K."/>
            <person name="Gibbs R."/>
        </authorList>
    </citation>
    <scope>NUCLEOTIDE SEQUENCE [LARGE SCALE GENOMIC DNA]</scope>
    <source>
        <strain evidence="2 3">ATCC 19254</strain>
    </source>
</reference>
<name>C2KIE1_LEUMC</name>
<proteinExistence type="predicted"/>
<dbReference type="CDD" id="cd00093">
    <property type="entry name" value="HTH_XRE"/>
    <property type="match status" value="1"/>
</dbReference>
<evidence type="ECO:0000259" key="1">
    <source>
        <dbReference type="PROSITE" id="PS50943"/>
    </source>
</evidence>
<dbReference type="InterPro" id="IPR001387">
    <property type="entry name" value="Cro/C1-type_HTH"/>
</dbReference>
<dbReference type="Gene3D" id="1.10.260.40">
    <property type="entry name" value="lambda repressor-like DNA-binding domains"/>
    <property type="match status" value="1"/>
</dbReference>
<dbReference type="GO" id="GO:0003677">
    <property type="term" value="F:DNA binding"/>
    <property type="evidence" value="ECO:0007669"/>
    <property type="project" value="UniProtKB-KW"/>
</dbReference>
<protein>
    <submittedName>
        <fullName evidence="2">DNA-binding helix-turn-helix protein</fullName>
    </submittedName>
</protein>
<evidence type="ECO:0000313" key="3">
    <source>
        <dbReference type="Proteomes" id="UP000004283"/>
    </source>
</evidence>
<gene>
    <name evidence="2" type="ORF">HMPREF0555_0407</name>
</gene>
<dbReference type="EMBL" id="ACKV01000013">
    <property type="protein sequence ID" value="EEJ42967.1"/>
    <property type="molecule type" value="Genomic_DNA"/>
</dbReference>
<keyword evidence="2" id="KW-0238">DNA-binding</keyword>
<dbReference type="PROSITE" id="PS50943">
    <property type="entry name" value="HTH_CROC1"/>
    <property type="match status" value="1"/>
</dbReference>
<dbReference type="Proteomes" id="UP000004283">
    <property type="component" value="Unassembled WGS sequence"/>
</dbReference>
<accession>C2KIE1</accession>
<dbReference type="InterPro" id="IPR010982">
    <property type="entry name" value="Lambda_DNA-bd_dom_sf"/>
</dbReference>
<dbReference type="SUPFAM" id="SSF47413">
    <property type="entry name" value="lambda repressor-like DNA-binding domains"/>
    <property type="match status" value="1"/>
</dbReference>
<dbReference type="SMART" id="SM00530">
    <property type="entry name" value="HTH_XRE"/>
    <property type="match status" value="1"/>
</dbReference>
<dbReference type="HOGENOM" id="CLU_1426432_0_0_9"/>
<organism evidence="2 3">
    <name type="scientific">Leuconostoc mesenteroides subsp. cremoris ATCC 19254</name>
    <dbReference type="NCBI Taxonomy" id="586220"/>
    <lineage>
        <taxon>Bacteria</taxon>
        <taxon>Bacillati</taxon>
        <taxon>Bacillota</taxon>
        <taxon>Bacilli</taxon>
        <taxon>Lactobacillales</taxon>
        <taxon>Lactobacillaceae</taxon>
        <taxon>Leuconostoc</taxon>
    </lineage>
</organism>
<evidence type="ECO:0000313" key="2">
    <source>
        <dbReference type="EMBL" id="EEJ42967.1"/>
    </source>
</evidence>
<comment type="caution">
    <text evidence="2">The sequence shown here is derived from an EMBL/GenBank/DDBJ whole genome shotgun (WGS) entry which is preliminary data.</text>
</comment>
<feature type="domain" description="HTH cro/C1-type" evidence="1">
    <location>
        <begin position="6"/>
        <end position="66"/>
    </location>
</feature>
<dbReference type="Pfam" id="PF01381">
    <property type="entry name" value="HTH_3"/>
    <property type="match status" value="1"/>
</dbReference>
<dbReference type="AlphaFoldDB" id="C2KIE1"/>